<dbReference type="Pfam" id="PF07980">
    <property type="entry name" value="SusD_RagB"/>
    <property type="match status" value="1"/>
</dbReference>
<dbReference type="Gene3D" id="1.25.40.390">
    <property type="match status" value="1"/>
</dbReference>
<keyword evidence="9" id="KW-1185">Reference proteome</keyword>
<keyword evidence="4" id="KW-0472">Membrane</keyword>
<name>A0ABU9E3C4_9FLAO</name>
<comment type="subcellular location">
    <subcellularLocation>
        <location evidence="1">Cell outer membrane</location>
    </subcellularLocation>
</comment>
<evidence type="ECO:0000256" key="3">
    <source>
        <dbReference type="ARBA" id="ARBA00022729"/>
    </source>
</evidence>
<gene>
    <name evidence="8" type="ORF">WMW71_08815</name>
</gene>
<evidence type="ECO:0000256" key="5">
    <source>
        <dbReference type="ARBA" id="ARBA00023237"/>
    </source>
</evidence>
<proteinExistence type="inferred from homology"/>
<comment type="similarity">
    <text evidence="2">Belongs to the SusD family.</text>
</comment>
<dbReference type="Pfam" id="PF14322">
    <property type="entry name" value="SusD-like_3"/>
    <property type="match status" value="1"/>
</dbReference>
<dbReference type="SUPFAM" id="SSF48452">
    <property type="entry name" value="TPR-like"/>
    <property type="match status" value="1"/>
</dbReference>
<dbReference type="RefSeq" id="WP_341432247.1">
    <property type="nucleotide sequence ID" value="NZ_JBBPCB010000005.1"/>
</dbReference>
<evidence type="ECO:0000256" key="1">
    <source>
        <dbReference type="ARBA" id="ARBA00004442"/>
    </source>
</evidence>
<keyword evidence="3" id="KW-0732">Signal</keyword>
<dbReference type="EMBL" id="JBBPCB010000005">
    <property type="protein sequence ID" value="MEK8180439.1"/>
    <property type="molecule type" value="Genomic_DNA"/>
</dbReference>
<evidence type="ECO:0000256" key="4">
    <source>
        <dbReference type="ARBA" id="ARBA00023136"/>
    </source>
</evidence>
<accession>A0ABU9E3C4</accession>
<dbReference type="PROSITE" id="PS51257">
    <property type="entry name" value="PROKAR_LIPOPROTEIN"/>
    <property type="match status" value="1"/>
</dbReference>
<protein>
    <submittedName>
        <fullName evidence="8">RagB/SusD family nutrient uptake outer membrane protein</fullName>
    </submittedName>
</protein>
<dbReference type="InterPro" id="IPR011990">
    <property type="entry name" value="TPR-like_helical_dom_sf"/>
</dbReference>
<evidence type="ECO:0000256" key="2">
    <source>
        <dbReference type="ARBA" id="ARBA00006275"/>
    </source>
</evidence>
<comment type="caution">
    <text evidence="8">The sequence shown here is derived from an EMBL/GenBank/DDBJ whole genome shotgun (WGS) entry which is preliminary data.</text>
</comment>
<dbReference type="InterPro" id="IPR033985">
    <property type="entry name" value="SusD-like_N"/>
</dbReference>
<evidence type="ECO:0000259" key="6">
    <source>
        <dbReference type="Pfam" id="PF07980"/>
    </source>
</evidence>
<evidence type="ECO:0000259" key="7">
    <source>
        <dbReference type="Pfam" id="PF14322"/>
    </source>
</evidence>
<evidence type="ECO:0000313" key="8">
    <source>
        <dbReference type="EMBL" id="MEK8180439.1"/>
    </source>
</evidence>
<organism evidence="8 9">
    <name type="scientific">Flavobacterium buctense</name>
    <dbReference type="NCBI Taxonomy" id="1648146"/>
    <lineage>
        <taxon>Bacteria</taxon>
        <taxon>Pseudomonadati</taxon>
        <taxon>Bacteroidota</taxon>
        <taxon>Flavobacteriia</taxon>
        <taxon>Flavobacteriales</taxon>
        <taxon>Flavobacteriaceae</taxon>
        <taxon>Flavobacterium</taxon>
    </lineage>
</organism>
<dbReference type="InterPro" id="IPR012944">
    <property type="entry name" value="SusD_RagB_dom"/>
</dbReference>
<feature type="domain" description="RagB/SusD" evidence="6">
    <location>
        <begin position="431"/>
        <end position="597"/>
    </location>
</feature>
<feature type="domain" description="SusD-like N-terminal" evidence="7">
    <location>
        <begin position="68"/>
        <end position="206"/>
    </location>
</feature>
<dbReference type="Proteomes" id="UP001491349">
    <property type="component" value="Unassembled WGS sequence"/>
</dbReference>
<evidence type="ECO:0000313" key="9">
    <source>
        <dbReference type="Proteomes" id="UP001491349"/>
    </source>
</evidence>
<keyword evidence="5" id="KW-0998">Cell outer membrane</keyword>
<reference evidence="8 9" key="1">
    <citation type="submission" date="2024-04" db="EMBL/GenBank/DDBJ databases">
        <title>draft genome sequnece of Flavobacterium buctense JCM 30750.</title>
        <authorList>
            <person name="Kim D.-U."/>
        </authorList>
    </citation>
    <scope>NUCLEOTIDE SEQUENCE [LARGE SCALE GENOMIC DNA]</scope>
    <source>
        <strain evidence="8 9">JCM 30750</strain>
    </source>
</reference>
<sequence>MKKYLSFFILGAGLLVTSCDDSLLDPFTPGALTEEVAVQSSADLAKLMNAAYILLTPTSEIEFNSIFTDEESIGYANGGQGLDDNYAFLLNAASDSPNGIWTSHYFCLSRVNRVIKFANNFEPVDAADQQVVDRLVAEAYTLRAYCHMQLISYFSTNPKDRNALGVILSDDVYPTSFLGVRATNGEVYDLIDADLAAAEALYAGVTGTPNAIFANKNFTVAMKARVNLMRGDNANAITFADEVINNSGLSLASFANYASVFHTDSNPANVEVIFKLKKQTGQTRTGAIWASVNTTLNGSPFFEMGRSLFNVLNTTNLTSATDYQITAIAGTTITIPGHTLAVGDMFVATESRPANATSANGTATTPANALLGGKVYYVRTVTGDNITLTVDPTVATPAAANFAGANGTGLAVPVKANYGDIRYSTNVHPTSIVDYNYQTSTDFRNTDKLAFRKYPGTTTNGLMVNDVKICRLSEMYLIKAEALAATGNLTDAALAVVAVRNARSNRVHPTPVYANATEAYKDVLKERRLEFIAEGYRFIDLKRLGGVANEGILRDAQDCAVNGACSLPVSDYRFALPIPTVESNANGGILATQNPGY</sequence>